<sequence>MDPTPSEIETVAFFSTLISRMLLFFFQGFSSAISPYPAILHRIVRALFPARLTTCILVAYFASLALRMPGTQRMIRIVLLCLRGALPREKGVFEVFWSGGAVVYWGLGRAWIMADVECELVPIKLDADIPVYAAVSYAWGPDPSRPRSIVVDGKRLNVTESAFEVVMAMAPESGERFVWVDFICINQEDVYERASQVKLMGAIYSRAEEVKVVLNTVTPVDLDDSDLVVHHLRKTNAQVAYGVWSLEKQVEQFKKAGKKNILPGWAAVSRMFNREYWNRAWVVQEIAMAQKLVVLYGDNELSWSDLSNFSGSFRNPDNGTTLDLLGVLFEGLSIPLAHVMKANTITEIRDMYLNGGLTIYDVFSSGIQFNATDPRDNIYAFLGLAGASTPLQIEPNYQIHPQELFLSATITFLSTDKPLWFLKYAGRGFGDRTTESRICSLHDSDLPSWVPNWSSQLPRAQLPSLGPMNHDSEHLPKTFHTGNATALEVHATLFDTIVSTTTNPFPQDQDLKSEVQIAPDNLHMMLRNGKDFEALLSAFNTLVPDPYPVPSVPRDQLLWRLFLGSSATSPSTIRHYSHCWNLHLQKASLLSKLLPAIPDLPENARTGPKHLQEALINYITADTDQETLDARVDSMEKLEKMFDNEMYQANTTFVAQIGQHSWGRKVGFTRKGHAILVPPGTQEGDEVYYLAYGETPVVLRGVHGEEWGEEKRFELLGDCYVLLRKKLLTSPPSTTARPQAAATNP</sequence>
<dbReference type="PANTHER" id="PTHR24148:SF73">
    <property type="entry name" value="HET DOMAIN PROTEIN (AFU_ORTHOLOGUE AFUA_8G01020)"/>
    <property type="match status" value="1"/>
</dbReference>
<feature type="domain" description="Heterokaryon incompatibility" evidence="2">
    <location>
        <begin position="132"/>
        <end position="285"/>
    </location>
</feature>
<feature type="transmembrane region" description="Helical" evidence="1">
    <location>
        <begin position="46"/>
        <end position="66"/>
    </location>
</feature>
<comment type="caution">
    <text evidence="3">The sequence shown here is derived from an EMBL/GenBank/DDBJ whole genome shotgun (WGS) entry which is preliminary data.</text>
</comment>
<keyword evidence="1" id="KW-1133">Transmembrane helix</keyword>
<keyword evidence="1" id="KW-0472">Membrane</keyword>
<keyword evidence="1" id="KW-0812">Transmembrane</keyword>
<gene>
    <name evidence="3" type="ORF">GRF29_1g3506573</name>
</gene>
<organism evidence="3 4">
    <name type="scientific">Pseudopithomyces chartarum</name>
    <dbReference type="NCBI Taxonomy" id="1892770"/>
    <lineage>
        <taxon>Eukaryota</taxon>
        <taxon>Fungi</taxon>
        <taxon>Dikarya</taxon>
        <taxon>Ascomycota</taxon>
        <taxon>Pezizomycotina</taxon>
        <taxon>Dothideomycetes</taxon>
        <taxon>Pleosporomycetidae</taxon>
        <taxon>Pleosporales</taxon>
        <taxon>Massarineae</taxon>
        <taxon>Didymosphaeriaceae</taxon>
        <taxon>Pseudopithomyces</taxon>
    </lineage>
</organism>
<feature type="transmembrane region" description="Helical" evidence="1">
    <location>
        <begin position="12"/>
        <end position="34"/>
    </location>
</feature>
<dbReference type="AlphaFoldDB" id="A0AAN6MA93"/>
<accession>A0AAN6MA93</accession>
<evidence type="ECO:0000313" key="4">
    <source>
        <dbReference type="Proteomes" id="UP001280581"/>
    </source>
</evidence>
<evidence type="ECO:0000313" key="3">
    <source>
        <dbReference type="EMBL" id="KAK3217606.1"/>
    </source>
</evidence>
<name>A0AAN6MA93_9PLEO</name>
<dbReference type="InterPro" id="IPR010730">
    <property type="entry name" value="HET"/>
</dbReference>
<reference evidence="3 4" key="1">
    <citation type="submission" date="2021-02" db="EMBL/GenBank/DDBJ databases">
        <title>Genome assembly of Pseudopithomyces chartarum.</title>
        <authorList>
            <person name="Jauregui R."/>
            <person name="Singh J."/>
            <person name="Voisey C."/>
        </authorList>
    </citation>
    <scope>NUCLEOTIDE SEQUENCE [LARGE SCALE GENOMIC DNA]</scope>
    <source>
        <strain evidence="3 4">AGR01</strain>
    </source>
</reference>
<dbReference type="Proteomes" id="UP001280581">
    <property type="component" value="Unassembled WGS sequence"/>
</dbReference>
<dbReference type="PANTHER" id="PTHR24148">
    <property type="entry name" value="ANKYRIN REPEAT DOMAIN-CONTAINING PROTEIN 39 HOMOLOG-RELATED"/>
    <property type="match status" value="1"/>
</dbReference>
<dbReference type="InterPro" id="IPR052895">
    <property type="entry name" value="HetReg/Transcr_Mod"/>
</dbReference>
<keyword evidence="4" id="KW-1185">Reference proteome</keyword>
<dbReference type="EMBL" id="WVTA01000001">
    <property type="protein sequence ID" value="KAK3217606.1"/>
    <property type="molecule type" value="Genomic_DNA"/>
</dbReference>
<evidence type="ECO:0000259" key="2">
    <source>
        <dbReference type="Pfam" id="PF06985"/>
    </source>
</evidence>
<protein>
    <recommendedName>
        <fullName evidence="2">Heterokaryon incompatibility domain-containing protein</fullName>
    </recommendedName>
</protein>
<dbReference type="Pfam" id="PF06985">
    <property type="entry name" value="HET"/>
    <property type="match status" value="1"/>
</dbReference>
<proteinExistence type="predicted"/>
<evidence type="ECO:0000256" key="1">
    <source>
        <dbReference type="SAM" id="Phobius"/>
    </source>
</evidence>